<dbReference type="GO" id="GO:0008831">
    <property type="term" value="F:dTDP-4-dehydrorhamnose reductase activity"/>
    <property type="evidence" value="ECO:0007669"/>
    <property type="project" value="UniProtKB-EC"/>
</dbReference>
<dbReference type="GO" id="GO:0019305">
    <property type="term" value="P:dTDP-rhamnose biosynthetic process"/>
    <property type="evidence" value="ECO:0007669"/>
    <property type="project" value="UniProtKB-UniPathway"/>
</dbReference>
<dbReference type="PANTHER" id="PTHR10491">
    <property type="entry name" value="DTDP-4-DEHYDRORHAMNOSE REDUCTASE"/>
    <property type="match status" value="1"/>
</dbReference>
<dbReference type="EMBL" id="CP011389">
    <property type="protein sequence ID" value="AKH17007.1"/>
    <property type="molecule type" value="Genomic_DNA"/>
</dbReference>
<name>A0A0F7JMP5_9DEIO</name>
<accession>A0A0F7JMP5</accession>
<dbReference type="OrthoDB" id="9803892at2"/>
<gene>
    <name evidence="4" type="ORF">SY84_07960</name>
</gene>
<dbReference type="RefSeq" id="WP_046843578.1">
    <property type="nucleotide sequence ID" value="NZ_CP011389.1"/>
</dbReference>
<keyword evidence="2" id="KW-0521">NADP</keyword>
<dbReference type="SUPFAM" id="SSF51735">
    <property type="entry name" value="NAD(P)-binding Rossmann-fold domains"/>
    <property type="match status" value="1"/>
</dbReference>
<evidence type="ECO:0000313" key="5">
    <source>
        <dbReference type="Proteomes" id="UP000034024"/>
    </source>
</evidence>
<dbReference type="PATRIC" id="fig|1309411.5.peg.1624"/>
<sequence length="288" mass="32943">MKVLIFGADGMLGHRLLIDLHNSGLETAGTVRKDGAYSYNGKFDIEKYQIFYGIDATDLDSMERCISNFKPDYIVNCIGYIKQRGFNDIATMIYLNSELPHHLSKICQDRNIRLLLISTDCVFSGDKGNYKEDDAMDARDIYGISKYIGEVGNSNVLTLRTSIIGHEIFSSDSLLEWFLKQNGSIKGFKRAIFSGMTTNEMAEIIYNIIHNNSFRGGVYHVSSSPISKYDLLNKIKILYKTSTEIHGDYDFKCDRSLNSDRFRKDFDYKAKSWDDMLTQMAEKGEKYE</sequence>
<feature type="domain" description="RmlD-like substrate binding" evidence="3">
    <location>
        <begin position="1"/>
        <end position="280"/>
    </location>
</feature>
<dbReference type="InterPro" id="IPR005913">
    <property type="entry name" value="dTDP_dehydrorham_reduct"/>
</dbReference>
<organism evidence="4 5">
    <name type="scientific">Deinococcus soli</name>
    <name type="common">ex Cha et al. 2016</name>
    <dbReference type="NCBI Taxonomy" id="1309411"/>
    <lineage>
        <taxon>Bacteria</taxon>
        <taxon>Thermotogati</taxon>
        <taxon>Deinococcota</taxon>
        <taxon>Deinococci</taxon>
        <taxon>Deinococcales</taxon>
        <taxon>Deinococcaceae</taxon>
        <taxon>Deinococcus</taxon>
    </lineage>
</organism>
<dbReference type="Gene3D" id="3.40.50.720">
    <property type="entry name" value="NAD(P)-binding Rossmann-like Domain"/>
    <property type="match status" value="1"/>
</dbReference>
<dbReference type="AlphaFoldDB" id="A0A0F7JMP5"/>
<keyword evidence="5" id="KW-1185">Reference proteome</keyword>
<evidence type="ECO:0000256" key="2">
    <source>
        <dbReference type="RuleBase" id="RU364082"/>
    </source>
</evidence>
<dbReference type="GO" id="GO:0005829">
    <property type="term" value="C:cytosol"/>
    <property type="evidence" value="ECO:0007669"/>
    <property type="project" value="TreeGrafter"/>
</dbReference>
<evidence type="ECO:0000259" key="3">
    <source>
        <dbReference type="Pfam" id="PF04321"/>
    </source>
</evidence>
<dbReference type="PANTHER" id="PTHR10491:SF4">
    <property type="entry name" value="METHIONINE ADENOSYLTRANSFERASE 2 SUBUNIT BETA"/>
    <property type="match status" value="1"/>
</dbReference>
<evidence type="ECO:0000256" key="1">
    <source>
        <dbReference type="ARBA" id="ARBA00010944"/>
    </source>
</evidence>
<proteinExistence type="inferred from homology"/>
<comment type="function">
    <text evidence="2">Catalyzes the reduction of dTDP-6-deoxy-L-lyxo-4-hexulose to yield dTDP-L-rhamnose.</text>
</comment>
<dbReference type="Proteomes" id="UP000034024">
    <property type="component" value="Chromosome"/>
</dbReference>
<dbReference type="KEGG" id="dch:SY84_07960"/>
<comment type="pathway">
    <text evidence="2">Carbohydrate biosynthesis; dTDP-L-rhamnose biosynthesis.</text>
</comment>
<reference evidence="4 5" key="1">
    <citation type="submission" date="2015-01" db="EMBL/GenBank/DDBJ databases">
        <title>Deinococcus soli/N5/whole genome sequencing.</title>
        <authorList>
            <person name="Kim M.K."/>
            <person name="Srinivasan S."/>
            <person name="Lee J.-J."/>
        </authorList>
    </citation>
    <scope>NUCLEOTIDE SEQUENCE [LARGE SCALE GENOMIC DNA]</scope>
    <source>
        <strain evidence="4 5">N5</strain>
    </source>
</reference>
<dbReference type="Pfam" id="PF04321">
    <property type="entry name" value="RmlD_sub_bind"/>
    <property type="match status" value="1"/>
</dbReference>
<evidence type="ECO:0000313" key="4">
    <source>
        <dbReference type="EMBL" id="AKH17007.1"/>
    </source>
</evidence>
<dbReference type="UniPathway" id="UPA00124"/>
<protein>
    <recommendedName>
        <fullName evidence="2">dTDP-4-dehydrorhamnose reductase</fullName>
        <ecNumber evidence="2">1.1.1.133</ecNumber>
    </recommendedName>
</protein>
<keyword evidence="2" id="KW-0560">Oxidoreductase</keyword>
<dbReference type="InterPro" id="IPR036291">
    <property type="entry name" value="NAD(P)-bd_dom_sf"/>
</dbReference>
<dbReference type="CDD" id="cd05254">
    <property type="entry name" value="dTDP_HR_like_SDR_e"/>
    <property type="match status" value="1"/>
</dbReference>
<comment type="similarity">
    <text evidence="1 2">Belongs to the dTDP-4-dehydrorhamnose reductase family.</text>
</comment>
<dbReference type="InterPro" id="IPR029903">
    <property type="entry name" value="RmlD-like-bd"/>
</dbReference>
<dbReference type="EC" id="1.1.1.133" evidence="2"/>